<dbReference type="AlphaFoldDB" id="A0AA37W2G7"/>
<evidence type="ECO:0000313" key="6">
    <source>
        <dbReference type="Proteomes" id="UP001161422"/>
    </source>
</evidence>
<evidence type="ECO:0000256" key="1">
    <source>
        <dbReference type="ARBA" id="ARBA00004167"/>
    </source>
</evidence>
<dbReference type="Proteomes" id="UP001161422">
    <property type="component" value="Unassembled WGS sequence"/>
</dbReference>
<evidence type="ECO:0000256" key="4">
    <source>
        <dbReference type="ARBA" id="ARBA00023136"/>
    </source>
</evidence>
<reference evidence="5" key="2">
    <citation type="submission" date="2023-01" db="EMBL/GenBank/DDBJ databases">
        <title>Draft genome sequence of Paraferrimonas sedimenticola strain NBRC 101628.</title>
        <authorList>
            <person name="Sun Q."/>
            <person name="Mori K."/>
        </authorList>
    </citation>
    <scope>NUCLEOTIDE SEQUENCE</scope>
    <source>
        <strain evidence="5">NBRC 101628</strain>
    </source>
</reference>
<evidence type="ECO:0000313" key="5">
    <source>
        <dbReference type="EMBL" id="GLP97767.1"/>
    </source>
</evidence>
<dbReference type="GO" id="GO:0016020">
    <property type="term" value="C:membrane"/>
    <property type="evidence" value="ECO:0007669"/>
    <property type="project" value="UniProtKB-SubCell"/>
</dbReference>
<comment type="caution">
    <text evidence="5">The sequence shown here is derived from an EMBL/GenBank/DDBJ whole genome shotgun (WGS) entry which is preliminary data.</text>
</comment>
<reference evidence="5" key="1">
    <citation type="journal article" date="2014" name="Int. J. Syst. Evol. Microbiol.">
        <title>Complete genome sequence of Corynebacterium casei LMG S-19264T (=DSM 44701T), isolated from a smear-ripened cheese.</title>
        <authorList>
            <consortium name="US DOE Joint Genome Institute (JGI-PGF)"/>
            <person name="Walter F."/>
            <person name="Albersmeier A."/>
            <person name="Kalinowski J."/>
            <person name="Ruckert C."/>
        </authorList>
    </citation>
    <scope>NUCLEOTIDE SEQUENCE</scope>
    <source>
        <strain evidence="5">NBRC 101628</strain>
    </source>
</reference>
<organism evidence="5 6">
    <name type="scientific">Paraferrimonas sedimenticola</name>
    <dbReference type="NCBI Taxonomy" id="375674"/>
    <lineage>
        <taxon>Bacteria</taxon>
        <taxon>Pseudomonadati</taxon>
        <taxon>Pseudomonadota</taxon>
        <taxon>Gammaproteobacteria</taxon>
        <taxon>Alteromonadales</taxon>
        <taxon>Ferrimonadaceae</taxon>
        <taxon>Paraferrimonas</taxon>
    </lineage>
</organism>
<proteinExistence type="predicted"/>
<keyword evidence="4" id="KW-0472">Membrane</keyword>
<dbReference type="InterPro" id="IPR007343">
    <property type="entry name" value="Uncharacterised_pept_Zn_put"/>
</dbReference>
<keyword evidence="3" id="KW-1133">Transmembrane helix</keyword>
<dbReference type="Pfam" id="PF04228">
    <property type="entry name" value="Zn_peptidase"/>
    <property type="match status" value="1"/>
</dbReference>
<gene>
    <name evidence="5" type="ORF">GCM10007895_30740</name>
</gene>
<sequence>MLVAGVALYFFTGINPLNFLSQAPTTTAQAPIENNQQADFVAVVLADTESYWQAQFEQQKLSYQLPTLVLFEGRVDSHCGSASSAVGPFYCPVDRQIYLDLSFFQTLKQQLGAGGDFAQAYVIAHEVAHHVQNLLGISVQVQQQQSQQPEKANQLSVKLELQADCMAGMWANYAQSKGWLEVGDIEEAMTAAQAIGDDRLQQQAGKAVRPEQFTHGTSAQRTHWFNLGLTQASLEACNTFAPQ</sequence>
<dbReference type="PANTHER" id="PTHR30168:SF0">
    <property type="entry name" value="INNER MEMBRANE PROTEIN"/>
    <property type="match status" value="1"/>
</dbReference>
<evidence type="ECO:0000256" key="2">
    <source>
        <dbReference type="ARBA" id="ARBA00022692"/>
    </source>
</evidence>
<name>A0AA37W2G7_9GAMM</name>
<dbReference type="EMBL" id="BSNC01000011">
    <property type="protein sequence ID" value="GLP97767.1"/>
    <property type="molecule type" value="Genomic_DNA"/>
</dbReference>
<comment type="subcellular location">
    <subcellularLocation>
        <location evidence="1">Membrane</location>
        <topology evidence="1">Single-pass membrane protein</topology>
    </subcellularLocation>
</comment>
<protein>
    <submittedName>
        <fullName evidence="5">Metallopeptidase</fullName>
    </submittedName>
</protein>
<accession>A0AA37W2G7</accession>
<evidence type="ECO:0000256" key="3">
    <source>
        <dbReference type="ARBA" id="ARBA00022989"/>
    </source>
</evidence>
<keyword evidence="6" id="KW-1185">Reference proteome</keyword>
<keyword evidence="2" id="KW-0812">Transmembrane</keyword>
<dbReference type="PANTHER" id="PTHR30168">
    <property type="entry name" value="PUTATIVE MEMBRANE PROTEIN YPFJ"/>
    <property type="match status" value="1"/>
</dbReference>